<evidence type="ECO:0000313" key="2">
    <source>
        <dbReference type="EMBL" id="QMV85335.1"/>
    </source>
</evidence>
<sequence>MTLNSGSVRAPNTKEAVMIPSDIDIVSMRDQINADGVAIGQLGIEHPTLEPELQNVAQYGLDTNFGRTAFVILDHTPPEAGATRDVAQELLNTTDFDTIIVRAPGSGAVVSHDFSRAALEAAQYDFLSNPEIAPAARQFIDTLNGPVFPWMWINIVIAALLGLAIVITAIHTFRYSQAKTLDRSQ</sequence>
<name>A0A7G5FFE4_9CORY</name>
<keyword evidence="1" id="KW-0472">Membrane</keyword>
<dbReference type="InterPro" id="IPR046498">
    <property type="entry name" value="Rv1476-like"/>
</dbReference>
<accession>A0A7G5FFE4</accession>
<gene>
    <name evidence="2" type="ORF">HW450_00800</name>
</gene>
<dbReference type="Proteomes" id="UP000515570">
    <property type="component" value="Chromosome"/>
</dbReference>
<evidence type="ECO:0000313" key="3">
    <source>
        <dbReference type="Proteomes" id="UP000515570"/>
    </source>
</evidence>
<organism evidence="2 3">
    <name type="scientific">Corynebacterium hindlerae</name>
    <dbReference type="NCBI Taxonomy" id="699041"/>
    <lineage>
        <taxon>Bacteria</taxon>
        <taxon>Bacillati</taxon>
        <taxon>Actinomycetota</taxon>
        <taxon>Actinomycetes</taxon>
        <taxon>Mycobacteriales</taxon>
        <taxon>Corynebacteriaceae</taxon>
        <taxon>Corynebacterium</taxon>
    </lineage>
</organism>
<proteinExistence type="predicted"/>
<dbReference type="AlphaFoldDB" id="A0A7G5FFE4"/>
<feature type="transmembrane region" description="Helical" evidence="1">
    <location>
        <begin position="150"/>
        <end position="173"/>
    </location>
</feature>
<keyword evidence="1" id="KW-1133">Transmembrane helix</keyword>
<keyword evidence="1" id="KW-0812">Transmembrane</keyword>
<dbReference type="EMBL" id="CP059833">
    <property type="protein sequence ID" value="QMV85335.1"/>
    <property type="molecule type" value="Genomic_DNA"/>
</dbReference>
<dbReference type="RefSeq" id="WP_182386157.1">
    <property type="nucleotide sequence ID" value="NZ_CP059833.1"/>
</dbReference>
<dbReference type="Pfam" id="PF20381">
    <property type="entry name" value="Rv1476"/>
    <property type="match status" value="1"/>
</dbReference>
<reference evidence="2 3" key="1">
    <citation type="submission" date="2020-07" db="EMBL/GenBank/DDBJ databases">
        <title>non toxigenic Corynebacterium sp. nov from a clinical source.</title>
        <authorList>
            <person name="Bernier A.-M."/>
            <person name="Bernard K."/>
        </authorList>
    </citation>
    <scope>NUCLEOTIDE SEQUENCE [LARGE SCALE GENOMIC DNA]</scope>
    <source>
        <strain evidence="3">NML 93-0612</strain>
    </source>
</reference>
<protein>
    <submittedName>
        <fullName evidence="2">Uncharacterized protein</fullName>
    </submittedName>
</protein>
<keyword evidence="3" id="KW-1185">Reference proteome</keyword>
<evidence type="ECO:0000256" key="1">
    <source>
        <dbReference type="SAM" id="Phobius"/>
    </source>
</evidence>